<comment type="subcellular location">
    <subcellularLocation>
        <location evidence="1">Cell membrane</location>
        <topology evidence="1">Peripheral membrane protein</topology>
    </subcellularLocation>
</comment>
<evidence type="ECO:0000256" key="1">
    <source>
        <dbReference type="ARBA" id="ARBA00004202"/>
    </source>
</evidence>
<keyword evidence="5" id="KW-0777">Teichoic acid biosynthesis</keyword>
<dbReference type="GO" id="GO:0047355">
    <property type="term" value="F:CDP-glycerol glycerophosphotransferase activity"/>
    <property type="evidence" value="ECO:0007669"/>
    <property type="project" value="InterPro"/>
</dbReference>
<evidence type="ECO:0000313" key="8">
    <source>
        <dbReference type="Proteomes" id="UP000284543"/>
    </source>
</evidence>
<keyword evidence="6" id="KW-0472">Membrane</keyword>
<dbReference type="RefSeq" id="WP_118019767.1">
    <property type="nucleotide sequence ID" value="NZ_JAQEBA010000027.1"/>
</dbReference>
<evidence type="ECO:0000256" key="5">
    <source>
        <dbReference type="ARBA" id="ARBA00022944"/>
    </source>
</evidence>
<evidence type="ECO:0000256" key="4">
    <source>
        <dbReference type="ARBA" id="ARBA00022679"/>
    </source>
</evidence>
<name>A0A412YT36_9FIRM</name>
<comment type="similarity">
    <text evidence="2">Belongs to the CDP-glycerol glycerophosphotransferase family.</text>
</comment>
<dbReference type="Proteomes" id="UP000284543">
    <property type="component" value="Unassembled WGS sequence"/>
</dbReference>
<dbReference type="InterPro" id="IPR051612">
    <property type="entry name" value="Teichoic_Acid_Biosynth"/>
</dbReference>
<dbReference type="Pfam" id="PF04464">
    <property type="entry name" value="Glyphos_transf"/>
    <property type="match status" value="1"/>
</dbReference>
<dbReference type="EMBL" id="QRZM01000029">
    <property type="protein sequence ID" value="RGV68390.1"/>
    <property type="molecule type" value="Genomic_DNA"/>
</dbReference>
<keyword evidence="4" id="KW-0808">Transferase</keyword>
<dbReference type="AlphaFoldDB" id="A0A412YT36"/>
<sequence>MNIFNYLKKKGLKRVCQVIWQYKVDLVIQRLFAVVFKKQNLQNIIIIESHNDFDSNGGAFYNYLIKNKYNDKYKIVWLIRNKKPDVLPLNVECYGIYKPSLKKNYYLSNAKYILTCQDALGIIREGQRAYYLTHGAMALKNTKGNISVSNSITYILAPSEYLKPIQANLLSIPYPNDKQIILGYPCHDVLYNLKSGDLGKVTEHTFKKVVLWMPTFRKSKIDNRNDSSIEYTMGIPIVNDIGEYEKLNSILNSLETLLIIKIHPMQDLEQIKIYSHTNIIVIDGNKVKELNIDNYRLMVDADAMISDYSSSGTDFLHTGRPIAYTLDDLTEYRLGFIVENPKDLMPGMKIYCFNDLIDFFELLNNGTDEYYNQRKLILNRMFTFHDGNSCSRLAEHIGL</sequence>
<accession>A0A412YT36</accession>
<dbReference type="Gene3D" id="3.40.50.11820">
    <property type="match status" value="1"/>
</dbReference>
<reference evidence="7 8" key="1">
    <citation type="submission" date="2018-08" db="EMBL/GenBank/DDBJ databases">
        <title>A genome reference for cultivated species of the human gut microbiota.</title>
        <authorList>
            <person name="Zou Y."/>
            <person name="Xue W."/>
            <person name="Luo G."/>
        </authorList>
    </citation>
    <scope>NUCLEOTIDE SEQUENCE [LARGE SCALE GENOMIC DNA]</scope>
    <source>
        <strain evidence="7 8">AF14-18</strain>
    </source>
</reference>
<dbReference type="PANTHER" id="PTHR37316">
    <property type="entry name" value="TEICHOIC ACID GLYCEROL-PHOSPHATE PRIMASE"/>
    <property type="match status" value="1"/>
</dbReference>
<dbReference type="GO" id="GO:0005886">
    <property type="term" value="C:plasma membrane"/>
    <property type="evidence" value="ECO:0007669"/>
    <property type="project" value="UniProtKB-SubCell"/>
</dbReference>
<dbReference type="Gene3D" id="3.40.50.12580">
    <property type="match status" value="1"/>
</dbReference>
<organism evidence="7 8">
    <name type="scientific">Enterocloster bolteae</name>
    <dbReference type="NCBI Taxonomy" id="208479"/>
    <lineage>
        <taxon>Bacteria</taxon>
        <taxon>Bacillati</taxon>
        <taxon>Bacillota</taxon>
        <taxon>Clostridia</taxon>
        <taxon>Lachnospirales</taxon>
        <taxon>Lachnospiraceae</taxon>
        <taxon>Enterocloster</taxon>
    </lineage>
</organism>
<dbReference type="InterPro" id="IPR043149">
    <property type="entry name" value="TagF_N"/>
</dbReference>
<evidence type="ECO:0000256" key="6">
    <source>
        <dbReference type="ARBA" id="ARBA00023136"/>
    </source>
</evidence>
<evidence type="ECO:0000256" key="2">
    <source>
        <dbReference type="ARBA" id="ARBA00010488"/>
    </source>
</evidence>
<dbReference type="GO" id="GO:0019350">
    <property type="term" value="P:teichoic acid biosynthetic process"/>
    <property type="evidence" value="ECO:0007669"/>
    <property type="project" value="UniProtKB-KW"/>
</dbReference>
<protein>
    <submittedName>
        <fullName evidence="7">Teichoic acid biosynthesis protein TagF</fullName>
    </submittedName>
</protein>
<evidence type="ECO:0000256" key="3">
    <source>
        <dbReference type="ARBA" id="ARBA00022475"/>
    </source>
</evidence>
<keyword evidence="3" id="KW-1003">Cell membrane</keyword>
<dbReference type="InterPro" id="IPR007554">
    <property type="entry name" value="Glycerophosphate_synth"/>
</dbReference>
<gene>
    <name evidence="7" type="ORF">DWW02_29110</name>
</gene>
<comment type="caution">
    <text evidence="7">The sequence shown here is derived from an EMBL/GenBank/DDBJ whole genome shotgun (WGS) entry which is preliminary data.</text>
</comment>
<evidence type="ECO:0000313" key="7">
    <source>
        <dbReference type="EMBL" id="RGV68390.1"/>
    </source>
</evidence>
<dbReference type="SUPFAM" id="SSF53756">
    <property type="entry name" value="UDP-Glycosyltransferase/glycogen phosphorylase"/>
    <property type="match status" value="1"/>
</dbReference>
<dbReference type="PANTHER" id="PTHR37316:SF3">
    <property type="entry name" value="TEICHOIC ACID GLYCEROL-PHOSPHATE TRANSFERASE"/>
    <property type="match status" value="1"/>
</dbReference>
<dbReference type="InterPro" id="IPR043148">
    <property type="entry name" value="TagF_C"/>
</dbReference>
<proteinExistence type="inferred from homology"/>